<organism evidence="1">
    <name type="scientific">Leclercia adecarboxylata</name>
    <dbReference type="NCBI Taxonomy" id="83655"/>
    <lineage>
        <taxon>Bacteria</taxon>
        <taxon>Pseudomonadati</taxon>
        <taxon>Pseudomonadota</taxon>
        <taxon>Gammaproteobacteria</taxon>
        <taxon>Enterobacterales</taxon>
        <taxon>Enterobacteriaceae</taxon>
        <taxon>Leclercia</taxon>
    </lineage>
</organism>
<geneLocation type="plasmid" evidence="1">
    <name>p707804-3FII</name>
</geneLocation>
<keyword evidence="1" id="KW-0614">Plasmid</keyword>
<evidence type="ECO:0000313" key="1">
    <source>
        <dbReference type="EMBL" id="QBQ66558.1"/>
    </source>
</evidence>
<reference evidence="1" key="1">
    <citation type="submission" date="2018-09" db="EMBL/GenBank/DDBJ databases">
        <authorList>
            <person name="Yuan Q."/>
            <person name="Jiang X."/>
            <person name="Jing Y."/>
            <person name="Cheng Q."/>
            <person name="Zhou D."/>
        </authorList>
    </citation>
    <scope>NUCLEOTIDE SEQUENCE</scope>
    <source>
        <strain evidence="1">150707804</strain>
        <plasmid evidence="1">p707804-3FII</plasmid>
    </source>
</reference>
<dbReference type="AlphaFoldDB" id="A0A482M011"/>
<dbReference type="RefSeq" id="WP_172693806.1">
    <property type="nucleotide sequence ID" value="NZ_CP087282.1"/>
</dbReference>
<proteinExistence type="predicted"/>
<accession>A0A482M011</accession>
<protein>
    <submittedName>
        <fullName evidence="1">Uncharacterized protein</fullName>
    </submittedName>
</protein>
<dbReference type="EMBL" id="MH909329">
    <property type="protein sequence ID" value="QBQ66558.1"/>
    <property type="molecule type" value="Genomic_DNA"/>
</dbReference>
<name>A0A482M011_9ENTR</name>
<sequence length="136" mass="15619">MKINYVRKQSGKRTTIILPDSICELWFTTRPPVSESCARQALCELLEQLDDPKAGTTFQSQAELVILGDIRAYQNRLLASNDELKCRVIDWITSTLPSITPPTAQASEILEELKKLKLVPWEVIEKFDSLEEQRWK</sequence>